<dbReference type="GO" id="GO:0003677">
    <property type="term" value="F:DNA binding"/>
    <property type="evidence" value="ECO:0007669"/>
    <property type="project" value="InterPro"/>
</dbReference>
<keyword evidence="1" id="KW-0472">Membrane</keyword>
<gene>
    <name evidence="3" type="ORF">GNT65_04855</name>
</gene>
<dbReference type="Proteomes" id="UP000474778">
    <property type="component" value="Unassembled WGS sequence"/>
</dbReference>
<feature type="transmembrane region" description="Helical" evidence="1">
    <location>
        <begin position="98"/>
        <end position="119"/>
    </location>
</feature>
<accession>A0A6L7HUL5</accession>
<reference evidence="3 4" key="1">
    <citation type="submission" date="2019-12" db="EMBL/GenBank/DDBJ databases">
        <title>Shewanella insulae sp. nov., isolated from a tidal flat.</title>
        <authorList>
            <person name="Yoon J.-H."/>
        </authorList>
    </citation>
    <scope>NUCLEOTIDE SEQUENCE [LARGE SCALE GENOMIC DNA]</scope>
    <source>
        <strain evidence="3 4">JBTF-M18</strain>
    </source>
</reference>
<organism evidence="3 4">
    <name type="scientific">Shewanella insulae</name>
    <dbReference type="NCBI Taxonomy" id="2681496"/>
    <lineage>
        <taxon>Bacteria</taxon>
        <taxon>Pseudomonadati</taxon>
        <taxon>Pseudomonadota</taxon>
        <taxon>Gammaproteobacteria</taxon>
        <taxon>Alteromonadales</taxon>
        <taxon>Shewanellaceae</taxon>
        <taxon>Shewanella</taxon>
    </lineage>
</organism>
<dbReference type="InterPro" id="IPR001387">
    <property type="entry name" value="Cro/C1-type_HTH"/>
</dbReference>
<keyword evidence="4" id="KW-1185">Reference proteome</keyword>
<dbReference type="Pfam" id="PF01381">
    <property type="entry name" value="HTH_3"/>
    <property type="match status" value="1"/>
</dbReference>
<dbReference type="PROSITE" id="PS50943">
    <property type="entry name" value="HTH_CROC1"/>
    <property type="match status" value="1"/>
</dbReference>
<dbReference type="CDD" id="cd00093">
    <property type="entry name" value="HTH_XRE"/>
    <property type="match status" value="1"/>
</dbReference>
<comment type="caution">
    <text evidence="3">The sequence shown here is derived from an EMBL/GenBank/DDBJ whole genome shotgun (WGS) entry which is preliminary data.</text>
</comment>
<keyword evidence="1" id="KW-1133">Transmembrane helix</keyword>
<dbReference type="EMBL" id="WRPA01000003">
    <property type="protein sequence ID" value="MXR68002.1"/>
    <property type="molecule type" value="Genomic_DNA"/>
</dbReference>
<proteinExistence type="predicted"/>
<name>A0A6L7HUL5_9GAMM</name>
<evidence type="ECO:0000313" key="3">
    <source>
        <dbReference type="EMBL" id="MXR68002.1"/>
    </source>
</evidence>
<protein>
    <submittedName>
        <fullName evidence="3">Helix-turn-helix domain-containing protein</fullName>
    </submittedName>
</protein>
<evidence type="ECO:0000259" key="2">
    <source>
        <dbReference type="PROSITE" id="PS50943"/>
    </source>
</evidence>
<dbReference type="InterPro" id="IPR010982">
    <property type="entry name" value="Lambda_DNA-bd_dom_sf"/>
</dbReference>
<dbReference type="Gene3D" id="1.10.260.40">
    <property type="entry name" value="lambda repressor-like DNA-binding domains"/>
    <property type="match status" value="1"/>
</dbReference>
<keyword evidence="1" id="KW-0812">Transmembrane</keyword>
<dbReference type="AlphaFoldDB" id="A0A6L7HUL5"/>
<dbReference type="SMART" id="SM00530">
    <property type="entry name" value="HTH_XRE"/>
    <property type="match status" value="1"/>
</dbReference>
<dbReference type="Pfam" id="PF13239">
    <property type="entry name" value="2TM"/>
    <property type="match status" value="1"/>
</dbReference>
<evidence type="ECO:0000256" key="1">
    <source>
        <dbReference type="SAM" id="Phobius"/>
    </source>
</evidence>
<feature type="domain" description="HTH cro/C1-type" evidence="2">
    <location>
        <begin position="3"/>
        <end position="56"/>
    </location>
</feature>
<dbReference type="RefSeq" id="WP_160793985.1">
    <property type="nucleotide sequence ID" value="NZ_WRPA01000003.1"/>
</dbReference>
<dbReference type="InterPro" id="IPR025698">
    <property type="entry name" value="2TM_dom"/>
</dbReference>
<dbReference type="SUPFAM" id="SSF47413">
    <property type="entry name" value="lambda repressor-like DNA-binding domains"/>
    <property type="match status" value="1"/>
</dbReference>
<feature type="transmembrane region" description="Helical" evidence="1">
    <location>
        <begin position="125"/>
        <end position="148"/>
    </location>
</feature>
<sequence>MIIRKLRLQRAWSQEQLAQHSGLNVRTIQRLERGQKASLESLKSLAAVFEVPLEALQQEMDMNTTMNKQTKDATEERLQPVSHDERAAIEYVKELKGFYSNLATMAIVLPLLYLLNLMISPGYMWVWWVVLGWGGGLVLHAISVFEPFNLFGANWEKRQIEKRLKRRL</sequence>
<evidence type="ECO:0000313" key="4">
    <source>
        <dbReference type="Proteomes" id="UP000474778"/>
    </source>
</evidence>